<dbReference type="Pfam" id="PF03872">
    <property type="entry name" value="RseA_N"/>
    <property type="match status" value="1"/>
</dbReference>
<evidence type="ECO:0000259" key="2">
    <source>
        <dbReference type="Pfam" id="PF03872"/>
    </source>
</evidence>
<reference evidence="3 4" key="1">
    <citation type="submission" date="2021-03" db="EMBL/GenBank/DDBJ databases">
        <title>Lysobacter sp. nov. isolated from soil of gangwondo yeongwol, south Korea.</title>
        <authorList>
            <person name="Kim K.R."/>
            <person name="Kim K.H."/>
            <person name="Jeon C.O."/>
        </authorList>
    </citation>
    <scope>NUCLEOTIDE SEQUENCE [LARGE SCALE GENOMIC DNA]</scope>
    <source>
        <strain evidence="3 4">R19</strain>
    </source>
</reference>
<gene>
    <name evidence="3" type="ORF">I8J32_016425</name>
</gene>
<feature type="compositionally biased region" description="Gly residues" evidence="1">
    <location>
        <begin position="1"/>
        <end position="19"/>
    </location>
</feature>
<dbReference type="RefSeq" id="WP_200613684.1">
    <property type="nucleotide sequence ID" value="NZ_CP071518.1"/>
</dbReference>
<keyword evidence="4" id="KW-1185">Reference proteome</keyword>
<dbReference type="PANTHER" id="PTHR38104:SF1">
    <property type="entry name" value="ANTI-SIGMA-E FACTOR RSEA"/>
    <property type="match status" value="1"/>
</dbReference>
<dbReference type="Gene3D" id="1.10.10.880">
    <property type="entry name" value="Anti sigma-E protein RseA, N-terminal domain"/>
    <property type="match status" value="1"/>
</dbReference>
<feature type="region of interest" description="Disordered" evidence="1">
    <location>
        <begin position="1"/>
        <end position="28"/>
    </location>
</feature>
<sequence>MTGGSNQGGGNHEAHGVGGPTPALQPRDDRETLSALFDGELPGDATRFALKRLEHDVQWQDTCGRWQMLGDLLRGESTAAAPVHFAEGVVRALGQIPAGQVQAQPVVPARARPAAWGRWAGGAALAASVALAAVLVVKPFSSPSGSQAPPAVAQQVTPSTLPAIATPPPATTGGDDSVIAVAPAPAPVPTRLASSPRPARTITRSRPAAAGAAQPEAPAVTVVAAAPAQPFHPPVDDVVTRPWPRAVLPDSAAAGAFTVGLGGAAPSPSFYPFEPKVTQPPATQDEDVPPP</sequence>
<dbReference type="EMBL" id="CP071518">
    <property type="protein sequence ID" value="QSX78240.1"/>
    <property type="molecule type" value="Genomic_DNA"/>
</dbReference>
<dbReference type="PANTHER" id="PTHR38104">
    <property type="match status" value="1"/>
</dbReference>
<accession>A0A974Y0L4</accession>
<evidence type="ECO:0000313" key="3">
    <source>
        <dbReference type="EMBL" id="QSX78240.1"/>
    </source>
</evidence>
<feature type="region of interest" description="Disordered" evidence="1">
    <location>
        <begin position="268"/>
        <end position="291"/>
    </location>
</feature>
<protein>
    <submittedName>
        <fullName evidence="3">Sigma-E factor negative regulatory protein</fullName>
    </submittedName>
</protein>
<proteinExistence type="predicted"/>
<dbReference type="InterPro" id="IPR005572">
    <property type="entry name" value="Anti-sigma_E_RseA_N"/>
</dbReference>
<dbReference type="SUPFAM" id="SSF89069">
    <property type="entry name" value="N-terminal, cytoplasmic domain of anti-sigmaE factor RseA"/>
    <property type="match status" value="1"/>
</dbReference>
<dbReference type="InterPro" id="IPR036147">
    <property type="entry name" value="Anti-sigma_E_RseA_N_sf"/>
</dbReference>
<feature type="region of interest" description="Disordered" evidence="1">
    <location>
        <begin position="161"/>
        <end position="213"/>
    </location>
</feature>
<dbReference type="InterPro" id="IPR052383">
    <property type="entry name" value="Anti-sigma-E_RseA-like"/>
</dbReference>
<feature type="domain" description="Anti sigma-E protein RseA N-terminal" evidence="2">
    <location>
        <begin position="30"/>
        <end position="113"/>
    </location>
</feature>
<organism evidence="3 4">
    <name type="scientific">Agrilutibacter solisilvae</name>
    <dbReference type="NCBI Taxonomy" id="2763317"/>
    <lineage>
        <taxon>Bacteria</taxon>
        <taxon>Pseudomonadati</taxon>
        <taxon>Pseudomonadota</taxon>
        <taxon>Gammaproteobacteria</taxon>
        <taxon>Lysobacterales</taxon>
        <taxon>Lysobacteraceae</taxon>
        <taxon>Agrilutibacter</taxon>
    </lineage>
</organism>
<evidence type="ECO:0000256" key="1">
    <source>
        <dbReference type="SAM" id="MobiDB-lite"/>
    </source>
</evidence>
<dbReference type="CDD" id="cd16328">
    <property type="entry name" value="RseA_N"/>
    <property type="match status" value="1"/>
</dbReference>
<dbReference type="Proteomes" id="UP000639274">
    <property type="component" value="Chromosome"/>
</dbReference>
<evidence type="ECO:0000313" key="4">
    <source>
        <dbReference type="Proteomes" id="UP000639274"/>
    </source>
</evidence>
<dbReference type="AlphaFoldDB" id="A0A974Y0L4"/>
<dbReference type="KEGG" id="lsf:I8J32_016425"/>
<dbReference type="GO" id="GO:0016989">
    <property type="term" value="F:sigma factor antagonist activity"/>
    <property type="evidence" value="ECO:0007669"/>
    <property type="project" value="InterPro"/>
</dbReference>
<name>A0A974Y0L4_9GAMM</name>